<protein>
    <submittedName>
        <fullName evidence="1">Uncharacterized protein</fullName>
    </submittedName>
</protein>
<dbReference type="EMBL" id="LQBQ01000004">
    <property type="protein sequence ID" value="KUJ85056.1"/>
    <property type="molecule type" value="Genomic_DNA"/>
</dbReference>
<dbReference type="AlphaFoldDB" id="A0A0X3UE50"/>
<evidence type="ECO:0000313" key="2">
    <source>
        <dbReference type="Proteomes" id="UP000053791"/>
    </source>
</evidence>
<dbReference type="STRING" id="1685379.AVO45_17495"/>
<proteinExistence type="predicted"/>
<evidence type="ECO:0000313" key="1">
    <source>
        <dbReference type="EMBL" id="KUJ85056.1"/>
    </source>
</evidence>
<organism evidence="1 2">
    <name type="scientific">Ruegeria marisrubri</name>
    <dbReference type="NCBI Taxonomy" id="1685379"/>
    <lineage>
        <taxon>Bacteria</taxon>
        <taxon>Pseudomonadati</taxon>
        <taxon>Pseudomonadota</taxon>
        <taxon>Alphaproteobacteria</taxon>
        <taxon>Rhodobacterales</taxon>
        <taxon>Roseobacteraceae</taxon>
        <taxon>Ruegeria</taxon>
    </lineage>
</organism>
<keyword evidence="2" id="KW-1185">Reference proteome</keyword>
<comment type="caution">
    <text evidence="1">The sequence shown here is derived from an EMBL/GenBank/DDBJ whole genome shotgun (WGS) entry which is preliminary data.</text>
</comment>
<dbReference type="PROSITE" id="PS51257">
    <property type="entry name" value="PROKAR_LIPOPROTEIN"/>
    <property type="match status" value="1"/>
</dbReference>
<dbReference type="RefSeq" id="WP_068344965.1">
    <property type="nucleotide sequence ID" value="NZ_LQBQ01000004.1"/>
</dbReference>
<dbReference type="Proteomes" id="UP000053791">
    <property type="component" value="Unassembled WGS sequence"/>
</dbReference>
<accession>A0A0X3UE50</accession>
<dbReference type="OrthoDB" id="7834608at2"/>
<reference evidence="1 2" key="1">
    <citation type="submission" date="2015-12" db="EMBL/GenBank/DDBJ databases">
        <authorList>
            <person name="Shamseldin A."/>
            <person name="Moawad H."/>
            <person name="Abd El-Rahim W.M."/>
            <person name="Sadowsky M.J."/>
        </authorList>
    </citation>
    <scope>NUCLEOTIDE SEQUENCE [LARGE SCALE GENOMIC DNA]</scope>
    <source>
        <strain evidence="1 2">ZGT118</strain>
    </source>
</reference>
<name>A0A0X3UE50_9RHOB</name>
<sequence>MFRILTLISALALLGACTQTQEYEAPEDLGEFKLRVNYAFADKAVQGPVSRDATPKEWTDAIEKAIDLRLGRYQGSQEYDIGISLEGYMLAPPGVPVIYNPKSTAIVLVNIYDVGQKKFLAKAEQIQVLEDTTSESALMGSGHARTKEEQMKGLALKVADRVEEWIAEEHRKNGWFDKRPVLMTPLESAPVTQKPAQG</sequence>
<gene>
    <name evidence="1" type="ORF">AVO45_17495</name>
</gene>